<dbReference type="Proteomes" id="UP001287286">
    <property type="component" value="Unassembled WGS sequence"/>
</dbReference>
<feature type="region of interest" description="Disordered" evidence="1">
    <location>
        <begin position="210"/>
        <end position="282"/>
    </location>
</feature>
<dbReference type="AlphaFoldDB" id="A0A179HXS6"/>
<dbReference type="Proteomes" id="UP000078240">
    <property type="component" value="Unassembled WGS sequence"/>
</dbReference>
<reference evidence="4 5" key="1">
    <citation type="submission" date="2016-02" db="EMBL/GenBank/DDBJ databases">
        <title>Biosynthesis of antibiotic leucinostatins and their inhibition on Phytophthora in bio-control Purpureocillium lilacinum.</title>
        <authorList>
            <person name="Wang G."/>
            <person name="Liu Z."/>
            <person name="Lin R."/>
            <person name="Li E."/>
            <person name="Mao Z."/>
            <person name="Ling J."/>
            <person name="Yin W."/>
            <person name="Xie B."/>
        </authorList>
    </citation>
    <scope>NUCLEOTIDE SEQUENCE [LARGE SCALE GENOMIC DNA]</scope>
    <source>
        <strain evidence="3">PLBJ-1</strain>
        <strain evidence="4">PLFJ-1</strain>
    </source>
</reference>
<evidence type="ECO:0000313" key="5">
    <source>
        <dbReference type="Proteomes" id="UP000078340"/>
    </source>
</evidence>
<feature type="compositionally biased region" description="Basic and acidic residues" evidence="1">
    <location>
        <begin position="73"/>
        <end position="82"/>
    </location>
</feature>
<dbReference type="EMBL" id="LSBH01000001">
    <property type="protein sequence ID" value="OAQ86847.1"/>
    <property type="molecule type" value="Genomic_DNA"/>
</dbReference>
<feature type="region of interest" description="Disordered" evidence="1">
    <location>
        <begin position="329"/>
        <end position="378"/>
    </location>
</feature>
<reference evidence="2 6" key="3">
    <citation type="journal article" date="2024" name="Microbiol. Resour. Announc.">
        <title>Genome annotations for the ascomycete fungi Trichoderma harzianum, Trichoderma aggressivum, and Purpureocillium lilacinum.</title>
        <authorList>
            <person name="Beijen E.P.W."/>
            <person name="Ohm R.A."/>
        </authorList>
    </citation>
    <scope>NUCLEOTIDE SEQUENCE [LARGE SCALE GENOMIC DNA]</scope>
    <source>
        <strain evidence="2 6">CBS 150709</strain>
    </source>
</reference>
<feature type="region of interest" description="Disordered" evidence="1">
    <location>
        <begin position="1"/>
        <end position="25"/>
    </location>
</feature>
<comment type="caution">
    <text evidence="4">The sequence shown here is derived from an EMBL/GenBank/DDBJ whole genome shotgun (WGS) entry which is preliminary data.</text>
</comment>
<feature type="compositionally biased region" description="Basic residues" evidence="1">
    <location>
        <begin position="441"/>
        <end position="452"/>
    </location>
</feature>
<dbReference type="KEGG" id="plj:28883057"/>
<evidence type="ECO:0000313" key="2">
    <source>
        <dbReference type="EMBL" id="KAK4078456.1"/>
    </source>
</evidence>
<feature type="region of interest" description="Disordered" evidence="1">
    <location>
        <begin position="151"/>
        <end position="171"/>
    </location>
</feature>
<organism evidence="4 5">
    <name type="scientific">Purpureocillium lilacinum</name>
    <name type="common">Paecilomyces lilacinus</name>
    <dbReference type="NCBI Taxonomy" id="33203"/>
    <lineage>
        <taxon>Eukaryota</taxon>
        <taxon>Fungi</taxon>
        <taxon>Dikarya</taxon>
        <taxon>Ascomycota</taxon>
        <taxon>Pezizomycotina</taxon>
        <taxon>Sordariomycetes</taxon>
        <taxon>Hypocreomycetidae</taxon>
        <taxon>Hypocreales</taxon>
        <taxon>Ophiocordycipitaceae</taxon>
        <taxon>Purpureocillium</taxon>
    </lineage>
</organism>
<feature type="region of interest" description="Disordered" evidence="1">
    <location>
        <begin position="49"/>
        <end position="117"/>
    </location>
</feature>
<gene>
    <name evidence="2" type="ORF">Purlil1_11974</name>
    <name evidence="3" type="ORF">VFPBJ_00887</name>
    <name evidence="4" type="ORF">VFPFJ_00923</name>
</gene>
<dbReference type="EMBL" id="LSBI01000001">
    <property type="protein sequence ID" value="OAQ94814.1"/>
    <property type="molecule type" value="Genomic_DNA"/>
</dbReference>
<dbReference type="EMBL" id="JAWRVI010000083">
    <property type="protein sequence ID" value="KAK4078456.1"/>
    <property type="molecule type" value="Genomic_DNA"/>
</dbReference>
<proteinExistence type="predicted"/>
<dbReference type="STRING" id="33203.A0A179HXS6"/>
<feature type="region of interest" description="Disordered" evidence="1">
    <location>
        <begin position="421"/>
        <end position="491"/>
    </location>
</feature>
<evidence type="ECO:0000313" key="6">
    <source>
        <dbReference type="Proteomes" id="UP001287286"/>
    </source>
</evidence>
<feature type="region of interest" description="Disordered" evidence="1">
    <location>
        <begin position="675"/>
        <end position="694"/>
    </location>
</feature>
<feature type="compositionally biased region" description="Polar residues" evidence="1">
    <location>
        <begin position="106"/>
        <end position="117"/>
    </location>
</feature>
<name>A0A179HXS6_PURLI</name>
<evidence type="ECO:0000313" key="4">
    <source>
        <dbReference type="EMBL" id="OAQ94814.1"/>
    </source>
</evidence>
<keyword evidence="6" id="KW-1185">Reference proteome</keyword>
<dbReference type="OMA" id="YVQEMPP"/>
<reference evidence="2" key="2">
    <citation type="submission" date="2023-11" db="EMBL/GenBank/DDBJ databases">
        <authorList>
            <person name="Beijen E."/>
            <person name="Ohm R.A."/>
        </authorList>
    </citation>
    <scope>NUCLEOTIDE SEQUENCE</scope>
    <source>
        <strain evidence="2">CBS 150709</strain>
    </source>
</reference>
<evidence type="ECO:0000313" key="3">
    <source>
        <dbReference type="EMBL" id="OAQ86847.1"/>
    </source>
</evidence>
<sequence length="855" mass="92497">MARGRAPKPPVRGVGPLDGTVDKDREAFEMRQYELILQLQDTILSGRHPTIRLPQSHNSAAQPLAGGSAVSRTDTDADRASRTDGAQPALMSSGKGKAKAPVAADASTSSTPRPFATGSATFNPILLEKSEELVQAELTLQRQRLERALKDEVDRRRGPKASQAEKQNAELDLSDVLSKAHALVPEVEEPLPPAPAPAPAAAAVPVEDGLTDNKDAESDSFDDDTFYSSQHETPQSHMASRVRNASEAAHSPTVAASQLAPPAQTGDRPQPSHQPARVPGQPAANIGARVDAQPIPLANAATAISHTSMVPGLNNYVGVEEATNRFVQGPASGEQSLSDDSANMDYEPPEAEDITSHIPQQGDSYMEMHPPSPLVRSHALQPLAPRPSQVSSLAVAAQERVPIQPTVPRTRGTPAQVAALRNEHSTATSPDSSSQGGKGSEKKKGRRKKRKADRQVPDANVSPYIKPEPRSPSPIFAPAYIRPNKRQRQAQGRVVDLEYEPRLEPPPANGHAGQVLTQPYRDERIPLGYESAGVYPQRAASMAYPGEPRYVRQYVDDHRMPAEGHLRSYGPQSTLPVPYPPSVGYASRQVPPPIAGDGYREQPRAYGEFPGDRIRVASDGESFGPAPGAAPPRMVVDEFGREYYDPAHPAVQRPMASSVGPGEPGVVYERLPPRTASRQAGPEPRGDGVRHSTQAPPAYAVMPRRIVTQPEYAGYDYRDGRGREYSARPMAPPGEFVEVGGPRERRYFGEAPGHLARAASMIPVDAVRYEMPPGYGRVQSVRPEVPGREYAASVHPDSHRELAQPYVRSYGAPPLGDYRHPSHAPPGGEIAFIERPRGATQEIVYADDARREIYR</sequence>
<dbReference type="GeneID" id="28883057"/>
<dbReference type="Proteomes" id="UP000078340">
    <property type="component" value="Unassembled WGS sequence"/>
</dbReference>
<dbReference type="OrthoDB" id="5333304at2759"/>
<accession>A0A179HXS6</accession>
<evidence type="ECO:0000256" key="1">
    <source>
        <dbReference type="SAM" id="MobiDB-lite"/>
    </source>
</evidence>
<protein>
    <submittedName>
        <fullName evidence="4">Uncharacterized protein</fullName>
    </submittedName>
</protein>